<dbReference type="EC" id="2.7.7.6" evidence="2 9"/>
<evidence type="ECO:0000256" key="2">
    <source>
        <dbReference type="ARBA" id="ARBA00012418"/>
    </source>
</evidence>
<evidence type="ECO:0000256" key="6">
    <source>
        <dbReference type="ARBA" id="ARBA00022946"/>
    </source>
</evidence>
<evidence type="ECO:0000256" key="4">
    <source>
        <dbReference type="ARBA" id="ARBA00022679"/>
    </source>
</evidence>
<name>A0A8D8LT75_9HEMI</name>
<comment type="similarity">
    <text evidence="1 9">Belongs to the phage and mitochondrial RNA polymerase family.</text>
</comment>
<dbReference type="GO" id="GO:0001018">
    <property type="term" value="F:mitochondrial promoter sequence-specific DNA binding"/>
    <property type="evidence" value="ECO:0007669"/>
    <property type="project" value="TreeGrafter"/>
</dbReference>
<dbReference type="PROSITE" id="PS00900">
    <property type="entry name" value="RNA_POL_PHAGE_1"/>
    <property type="match status" value="1"/>
</dbReference>
<feature type="domain" description="DNA-directed RNA polymerase N-terminal" evidence="11">
    <location>
        <begin position="420"/>
        <end position="741"/>
    </location>
</feature>
<evidence type="ECO:0000256" key="9">
    <source>
        <dbReference type="RuleBase" id="RU003805"/>
    </source>
</evidence>
<dbReference type="AlphaFoldDB" id="A0A8D8LT75"/>
<comment type="function">
    <text evidence="9">DNA-dependent RNA polymerase catalyzes the transcription of DNA into RNA using the four ribonucleoside triphosphates as substrates.</text>
</comment>
<feature type="region of interest" description="Disordered" evidence="10">
    <location>
        <begin position="103"/>
        <end position="129"/>
    </location>
</feature>
<dbReference type="InterPro" id="IPR043502">
    <property type="entry name" value="DNA/RNA_pol_sf"/>
</dbReference>
<keyword evidence="4 9" id="KW-0808">Transferase</keyword>
<dbReference type="GO" id="GO:0003899">
    <property type="term" value="F:DNA-directed RNA polymerase activity"/>
    <property type="evidence" value="ECO:0007669"/>
    <property type="project" value="UniProtKB-EC"/>
</dbReference>
<dbReference type="InterPro" id="IPR011990">
    <property type="entry name" value="TPR-like_helical_dom_sf"/>
</dbReference>
<dbReference type="SMART" id="SM01311">
    <property type="entry name" value="RPOL_N"/>
    <property type="match status" value="1"/>
</dbReference>
<evidence type="ECO:0000256" key="5">
    <source>
        <dbReference type="ARBA" id="ARBA00022695"/>
    </source>
</evidence>
<dbReference type="InterPro" id="IPR029262">
    <property type="entry name" value="RPOL_N"/>
</dbReference>
<keyword evidence="7 9" id="KW-0804">Transcription</keyword>
<evidence type="ECO:0000313" key="12">
    <source>
        <dbReference type="EMBL" id="CAG6615750.1"/>
    </source>
</evidence>
<dbReference type="Pfam" id="PF00940">
    <property type="entry name" value="RNA_pol"/>
    <property type="match status" value="1"/>
</dbReference>
<dbReference type="SUPFAM" id="SSF56672">
    <property type="entry name" value="DNA/RNA polymerases"/>
    <property type="match status" value="1"/>
</dbReference>
<comment type="catalytic activity">
    <reaction evidence="8 9">
        <text>RNA(n) + a ribonucleoside 5'-triphosphate = RNA(n+1) + diphosphate</text>
        <dbReference type="Rhea" id="RHEA:21248"/>
        <dbReference type="Rhea" id="RHEA-COMP:14527"/>
        <dbReference type="Rhea" id="RHEA-COMP:17342"/>
        <dbReference type="ChEBI" id="CHEBI:33019"/>
        <dbReference type="ChEBI" id="CHEBI:61557"/>
        <dbReference type="ChEBI" id="CHEBI:140395"/>
        <dbReference type="EC" id="2.7.7.6"/>
    </reaction>
</comment>
<evidence type="ECO:0000259" key="11">
    <source>
        <dbReference type="SMART" id="SM01311"/>
    </source>
</evidence>
<keyword evidence="3 9" id="KW-0240">DNA-directed RNA polymerase</keyword>
<dbReference type="Pfam" id="PF14700">
    <property type="entry name" value="RPOL_N"/>
    <property type="match status" value="1"/>
</dbReference>
<feature type="compositionally biased region" description="Basic and acidic residues" evidence="10">
    <location>
        <begin position="103"/>
        <end position="128"/>
    </location>
</feature>
<keyword evidence="6" id="KW-0809">Transit peptide</keyword>
<dbReference type="GO" id="GO:0071897">
    <property type="term" value="P:DNA biosynthetic process"/>
    <property type="evidence" value="ECO:0007669"/>
    <property type="project" value="UniProtKB-ARBA"/>
</dbReference>
<evidence type="ECO:0000256" key="10">
    <source>
        <dbReference type="SAM" id="MobiDB-lite"/>
    </source>
</evidence>
<dbReference type="EMBL" id="HBUF01033785">
    <property type="protein sequence ID" value="CAG6615750.1"/>
    <property type="molecule type" value="Transcribed_RNA"/>
</dbReference>
<dbReference type="PANTHER" id="PTHR10102:SF0">
    <property type="entry name" value="DNA-DIRECTED RNA POLYMERASE, MITOCHONDRIAL"/>
    <property type="match status" value="1"/>
</dbReference>
<protein>
    <recommendedName>
        <fullName evidence="2 9">DNA-directed RNA polymerase</fullName>
        <ecNumber evidence="2 9">2.7.7.6</ecNumber>
    </recommendedName>
</protein>
<dbReference type="PROSITE" id="PS00489">
    <property type="entry name" value="RNA_POL_PHAGE_2"/>
    <property type="match status" value="1"/>
</dbReference>
<evidence type="ECO:0000256" key="7">
    <source>
        <dbReference type="ARBA" id="ARBA00023163"/>
    </source>
</evidence>
<accession>A0A8D8LT75</accession>
<proteinExistence type="inferred from homology"/>
<keyword evidence="5 9" id="KW-0548">Nucleotidyltransferase</keyword>
<dbReference type="InterPro" id="IPR037159">
    <property type="entry name" value="RNA_POL_N_sf"/>
</dbReference>
<sequence length="1274" mass="145720">MIRMLHLCPLKIFSKRIYYSIPSDHPTVFKSIKNETSITTLLCEQRRKQSVKAALIKFVLKKNKKPTKRKMIEVLQVNHNSSKLVETQIRTLKSSHLYLVQDKKSKQKTKEKSPEPLETRQTIDRSETIETTPLLFESSQLIETSETPTESNECNKEVNCDINNVDKDNITKKDVKRVKDEVVKKEAKKKKENKGSKKDREQTVITNNKKAEEKAKVTHLIQEKEKLAKETVMNETLLSYTDACVNCDLLSRGYLTLKHYLTPKMTKKARIVDINIFNTLLRAYAEESKLDKVKEILDIVLHQQSVVKPNIDTFAAVVECLGRKSVKQKYTEQIANVEQQMKQNGFCLNDLFVKCHFTGDQRNIVLDAVRQIHPNFVPEIAAPPLKYDCSLLNGLNQSTAAWISPAENVLKLSEVKSAAKDQISTEVQGSVCVKSIDSQNMEEFDARLAEFRKMFDETKSRWRLTIQEAFERDLAVIRAQDIRMKTNRSVNIYPFLRVLSTQEYVDVVLMEVMKLIHGSDYYSPTLSTLYRNLGRQVYNKFAINKKQKTGILEKQVELYDQYIEWYMNPRSLDSCSNTRQRWQLLVHDNQDGPSLSTPDVVWPVSVLSSVGKFLYNIIVKDIKININLFKASKNCPERWLPAFYPLFRTGGHTMNEEIKPHPVLTKLFRATQPPTLNFDVTHCPMLAPPVPWYKANKGGYIVSQVPFIRLPVQAQQQLIKLQSMDQQQLYPAFDSLNQLGATPWIVNEPILNVISEVFLNGGSSKLDIPLPSSSFPLPTPVSPTMSQKERHEAFRERCALKRQKSEMFSLWCDALYRLSLAHHFKGRVFWLPHNMDFRGRVYPCPPHLNHLGSDMARSMLMFARRNPLGPEGLNWLKIHCINLTGLKKREPVAERLRYANSILSDILDSADNPLSGRMWWADSENPWQTLACCMEIKAALESDNPAEYMSGYPVHQDGSCNGLQHYAALGRDHAGAVSVNLVPAPAPQDVYSAVAAMVERERGKDAVKGVKIAQVMDGFVKRKVIKQTVMTTVYGVTRYGARLQIAKQLKDIESYPQEFVWSGSSYLMTKTFDCLREMFTSTREIQDWFTLCAKYIALVQGRHVEWVTPLGLPVVQHYHKMSKTTLSTPNMTAISRNVAGDLFNKPNMTKQKNAFPPNFVHSLDSTHMMLTSLHCENAGVTYVSVHDCFWTHPATVHIMNRICRQQFVNLHSQPILEDLSDQLINNYGSSESDLEASSKKERHQKAKLNELLAKVPPKGDFDIRQVLNSVYFFS</sequence>
<dbReference type="InterPro" id="IPR002092">
    <property type="entry name" value="DNA-dir_Rpol_phage-type"/>
</dbReference>
<dbReference type="GO" id="GO:0006390">
    <property type="term" value="P:mitochondrial transcription"/>
    <property type="evidence" value="ECO:0007669"/>
    <property type="project" value="TreeGrafter"/>
</dbReference>
<organism evidence="12">
    <name type="scientific">Cacopsylla melanoneura</name>
    <dbReference type="NCBI Taxonomy" id="428564"/>
    <lineage>
        <taxon>Eukaryota</taxon>
        <taxon>Metazoa</taxon>
        <taxon>Ecdysozoa</taxon>
        <taxon>Arthropoda</taxon>
        <taxon>Hexapoda</taxon>
        <taxon>Insecta</taxon>
        <taxon>Pterygota</taxon>
        <taxon>Neoptera</taxon>
        <taxon>Paraneoptera</taxon>
        <taxon>Hemiptera</taxon>
        <taxon>Sternorrhyncha</taxon>
        <taxon>Psylloidea</taxon>
        <taxon>Psyllidae</taxon>
        <taxon>Psyllinae</taxon>
        <taxon>Cacopsylla</taxon>
    </lineage>
</organism>
<dbReference type="PANTHER" id="PTHR10102">
    <property type="entry name" value="DNA-DIRECTED RNA POLYMERASE, MITOCHONDRIAL"/>
    <property type="match status" value="1"/>
</dbReference>
<evidence type="ECO:0000256" key="8">
    <source>
        <dbReference type="ARBA" id="ARBA00048552"/>
    </source>
</evidence>
<dbReference type="GO" id="GO:0034245">
    <property type="term" value="C:mitochondrial DNA-directed RNA polymerase complex"/>
    <property type="evidence" value="ECO:0007669"/>
    <property type="project" value="TreeGrafter"/>
</dbReference>
<dbReference type="InterPro" id="IPR046950">
    <property type="entry name" value="DNA-dir_Rpol_C_phage-type"/>
</dbReference>
<dbReference type="Gene3D" id="1.10.1320.10">
    <property type="entry name" value="DNA-directed RNA polymerase, N-terminal domain"/>
    <property type="match status" value="1"/>
</dbReference>
<evidence type="ECO:0000256" key="3">
    <source>
        <dbReference type="ARBA" id="ARBA00022478"/>
    </source>
</evidence>
<dbReference type="Gene3D" id="1.10.287.280">
    <property type="match status" value="1"/>
</dbReference>
<dbReference type="Gene3D" id="1.25.40.10">
    <property type="entry name" value="Tetratricopeptide repeat domain"/>
    <property type="match status" value="1"/>
</dbReference>
<dbReference type="Gene3D" id="1.10.150.20">
    <property type="entry name" value="5' to 3' exonuclease, C-terminal subdomain"/>
    <property type="match status" value="1"/>
</dbReference>
<evidence type="ECO:0000256" key="1">
    <source>
        <dbReference type="ARBA" id="ARBA00009493"/>
    </source>
</evidence>
<dbReference type="FunFam" id="1.10.287.280:FF:000001">
    <property type="entry name" value="DNA-directed RNA polymerase"/>
    <property type="match status" value="1"/>
</dbReference>
<dbReference type="FunFam" id="1.10.150.20:FF:000031">
    <property type="entry name" value="DNA-directed RNA polymerase"/>
    <property type="match status" value="1"/>
</dbReference>
<reference evidence="12" key="1">
    <citation type="submission" date="2021-05" db="EMBL/GenBank/DDBJ databases">
        <authorList>
            <person name="Alioto T."/>
            <person name="Alioto T."/>
            <person name="Gomez Garrido J."/>
        </authorList>
    </citation>
    <scope>NUCLEOTIDE SEQUENCE</scope>
</reference>